<sequence length="122" mass="13845">MDNPQRTDLPTRSPFLQRTQPSPSPTISHTRNPSTSSTTSSHSNDMDMLDRTHALKCTLTDLLNCEAVKSDAEWRSWCQARLMDAELELKRQRRRRVSSGGGCGTVDVGQEEGRREGRRESW</sequence>
<evidence type="ECO:0000313" key="3">
    <source>
        <dbReference type="Proteomes" id="UP000215127"/>
    </source>
</evidence>
<dbReference type="STRING" id="1276538.A0A1X7RVU3"/>
<gene>
    <name evidence="2" type="ORF">ZT3D7_G6642</name>
</gene>
<protein>
    <submittedName>
        <fullName evidence="2">Uncharacterized protein</fullName>
    </submittedName>
</protein>
<evidence type="ECO:0000313" key="2">
    <source>
        <dbReference type="EMBL" id="SMQ51489.1"/>
    </source>
</evidence>
<feature type="compositionally biased region" description="Polar residues" evidence="1">
    <location>
        <begin position="1"/>
        <end position="27"/>
    </location>
</feature>
<feature type="compositionally biased region" description="Low complexity" evidence="1">
    <location>
        <begin position="28"/>
        <end position="43"/>
    </location>
</feature>
<dbReference type="Proteomes" id="UP000215127">
    <property type="component" value="Chromosome 6"/>
</dbReference>
<evidence type="ECO:0000256" key="1">
    <source>
        <dbReference type="SAM" id="MobiDB-lite"/>
    </source>
</evidence>
<dbReference type="EMBL" id="LT853697">
    <property type="protein sequence ID" value="SMQ51489.1"/>
    <property type="molecule type" value="Genomic_DNA"/>
</dbReference>
<proteinExistence type="predicted"/>
<accession>A0A1X7RVU3</accession>
<keyword evidence="3" id="KW-1185">Reference proteome</keyword>
<dbReference type="AlphaFoldDB" id="A0A1X7RVU3"/>
<organism evidence="2 3">
    <name type="scientific">Zymoseptoria tritici (strain ST99CH_3D7)</name>
    <dbReference type="NCBI Taxonomy" id="1276538"/>
    <lineage>
        <taxon>Eukaryota</taxon>
        <taxon>Fungi</taxon>
        <taxon>Dikarya</taxon>
        <taxon>Ascomycota</taxon>
        <taxon>Pezizomycotina</taxon>
        <taxon>Dothideomycetes</taxon>
        <taxon>Dothideomycetidae</taxon>
        <taxon>Mycosphaerellales</taxon>
        <taxon>Mycosphaerellaceae</taxon>
        <taxon>Zymoseptoria</taxon>
    </lineage>
</organism>
<feature type="region of interest" description="Disordered" evidence="1">
    <location>
        <begin position="1"/>
        <end position="47"/>
    </location>
</feature>
<name>A0A1X7RVU3_ZYMT9</name>
<reference evidence="2 3" key="1">
    <citation type="submission" date="2016-06" db="EMBL/GenBank/DDBJ databases">
        <authorList>
            <person name="Kjaerup R.B."/>
            <person name="Dalgaard T.S."/>
            <person name="Juul-Madsen H.R."/>
        </authorList>
    </citation>
    <scope>NUCLEOTIDE SEQUENCE [LARGE SCALE GENOMIC DNA]</scope>
</reference>
<feature type="region of interest" description="Disordered" evidence="1">
    <location>
        <begin position="91"/>
        <end position="122"/>
    </location>
</feature>
<feature type="compositionally biased region" description="Basic and acidic residues" evidence="1">
    <location>
        <begin position="111"/>
        <end position="122"/>
    </location>
</feature>